<evidence type="ECO:0000313" key="1">
    <source>
        <dbReference type="EMBL" id="KGM55620.1"/>
    </source>
</evidence>
<name>A0A0A0EZ82_9GAMM</name>
<protein>
    <recommendedName>
        <fullName evidence="3">Copper resistance protein NlpE</fullName>
    </recommendedName>
</protein>
<dbReference type="eggNOG" id="COG3015">
    <property type="taxonomic scope" value="Bacteria"/>
</dbReference>
<dbReference type="Proteomes" id="UP000029998">
    <property type="component" value="Unassembled WGS sequence"/>
</dbReference>
<dbReference type="Pfam" id="PF04170">
    <property type="entry name" value="NlpE"/>
    <property type="match status" value="1"/>
</dbReference>
<gene>
    <name evidence="1" type="ORF">N800_12965</name>
</gene>
<proteinExistence type="predicted"/>
<keyword evidence="2" id="KW-1185">Reference proteome</keyword>
<comment type="caution">
    <text evidence="1">The sequence shown here is derived from an EMBL/GenBank/DDBJ whole genome shotgun (WGS) entry which is preliminary data.</text>
</comment>
<dbReference type="EMBL" id="AVPU01000004">
    <property type="protein sequence ID" value="KGM55620.1"/>
    <property type="molecule type" value="Genomic_DNA"/>
</dbReference>
<organism evidence="1 2">
    <name type="scientific">Lysobacter daejeonensis GH1-9</name>
    <dbReference type="NCBI Taxonomy" id="1385517"/>
    <lineage>
        <taxon>Bacteria</taxon>
        <taxon>Pseudomonadati</taxon>
        <taxon>Pseudomonadota</taxon>
        <taxon>Gammaproteobacteria</taxon>
        <taxon>Lysobacterales</taxon>
        <taxon>Lysobacteraceae</taxon>
        <taxon>Aerolutibacter</taxon>
    </lineage>
</organism>
<evidence type="ECO:0000313" key="2">
    <source>
        <dbReference type="Proteomes" id="UP000029998"/>
    </source>
</evidence>
<evidence type="ECO:0008006" key="3">
    <source>
        <dbReference type="Google" id="ProtNLM"/>
    </source>
</evidence>
<reference evidence="1 2" key="1">
    <citation type="submission" date="2013-08" db="EMBL/GenBank/DDBJ databases">
        <title>Genome sequencing of Lysobacter.</title>
        <authorList>
            <person name="Zhang S."/>
            <person name="Wang G."/>
        </authorList>
    </citation>
    <scope>NUCLEOTIDE SEQUENCE [LARGE SCALE GENOMIC DNA]</scope>
    <source>
        <strain evidence="1 2">GH1-9</strain>
    </source>
</reference>
<accession>A0A0A0EZ82</accession>
<sequence>MKAFPGKFAGTLPCASCPGIDTKLELMADGPFKLTETYQGEAGAPNVVEGTWTVEDGGKRVLLDPNSKSEQDRSYGIMSNDEIRLLGQDGKPIESQLNYSLKREPN</sequence>
<dbReference type="Gene3D" id="2.40.128.640">
    <property type="match status" value="1"/>
</dbReference>
<dbReference type="InterPro" id="IPR007298">
    <property type="entry name" value="Cu-R_lipoprotein_NlpE"/>
</dbReference>
<dbReference type="STRING" id="1385517.N800_12965"/>
<dbReference type="AlphaFoldDB" id="A0A0A0EZ82"/>